<reference evidence="3" key="1">
    <citation type="journal article" date="2017" name="Proc. Natl. Acad. Sci. U.S.A.">
        <title>Simulation of Deepwater Horizon oil plume reveals substrate specialization within a complex community of hydrocarbon-degraders.</title>
        <authorList>
            <person name="Hu P."/>
            <person name="Dubinsky E.A."/>
            <person name="Probst A.J."/>
            <person name="Wang J."/>
            <person name="Sieber C.M.K."/>
            <person name="Tom L.M."/>
            <person name="Gardinali P."/>
            <person name="Banfield J.F."/>
            <person name="Atlas R.M."/>
            <person name="Andersen G.L."/>
        </authorList>
    </citation>
    <scope>NUCLEOTIDE SEQUENCE [LARGE SCALE GENOMIC DNA]</scope>
</reference>
<organism evidence="2 3">
    <name type="scientific">Halobacteriovorax marinus</name>
    <dbReference type="NCBI Taxonomy" id="97084"/>
    <lineage>
        <taxon>Bacteria</taxon>
        <taxon>Pseudomonadati</taxon>
        <taxon>Bdellovibrionota</taxon>
        <taxon>Bacteriovoracia</taxon>
        <taxon>Bacteriovoracales</taxon>
        <taxon>Halobacteriovoraceae</taxon>
        <taxon>Halobacteriovorax</taxon>
    </lineage>
</organism>
<evidence type="ECO:0000313" key="2">
    <source>
        <dbReference type="EMBL" id="OUR98503.1"/>
    </source>
</evidence>
<comment type="caution">
    <text evidence="2">The sequence shown here is derived from an EMBL/GenBank/DDBJ whole genome shotgun (WGS) entry which is preliminary data.</text>
</comment>
<dbReference type="Proteomes" id="UP000196531">
    <property type="component" value="Unassembled WGS sequence"/>
</dbReference>
<feature type="signal peptide" evidence="1">
    <location>
        <begin position="1"/>
        <end position="18"/>
    </location>
</feature>
<protein>
    <submittedName>
        <fullName evidence="2">Uncharacterized protein</fullName>
    </submittedName>
</protein>
<accession>A0A1Y5FFS6</accession>
<feature type="chain" id="PRO_5013074014" evidence="1">
    <location>
        <begin position="19"/>
        <end position="157"/>
    </location>
</feature>
<proteinExistence type="predicted"/>
<evidence type="ECO:0000256" key="1">
    <source>
        <dbReference type="SAM" id="SignalP"/>
    </source>
</evidence>
<keyword evidence="1" id="KW-0732">Signal</keyword>
<sequence length="157" mass="18535">MKKTVILMTFLFSLSVSANEKQTSFEYTRDIHEKISKIKTISSNNYLFEVHDLKMSLETFFSHKKKVCNGEFSSLILMDNSEQSDKINKLTKEERGLCFRELKALQTTFINNLFIARKNFLQSIHEKNILELDQEREKAIKSLQRSFNKKSRSKRSR</sequence>
<dbReference type="AlphaFoldDB" id="A0A1Y5FFS6"/>
<dbReference type="EMBL" id="MAAO01000004">
    <property type="protein sequence ID" value="OUR98503.1"/>
    <property type="molecule type" value="Genomic_DNA"/>
</dbReference>
<gene>
    <name evidence="2" type="ORF">A9Q84_03575</name>
</gene>
<name>A0A1Y5FFS6_9BACT</name>
<evidence type="ECO:0000313" key="3">
    <source>
        <dbReference type="Proteomes" id="UP000196531"/>
    </source>
</evidence>